<dbReference type="AlphaFoldDB" id="A0AAX1N2K5"/>
<dbReference type="CDD" id="cd17359">
    <property type="entry name" value="MFS_XylE_like"/>
    <property type="match status" value="1"/>
</dbReference>
<keyword evidence="8 10" id="KW-0472">Membrane</keyword>
<feature type="transmembrane region" description="Helical" evidence="10">
    <location>
        <begin position="115"/>
        <end position="137"/>
    </location>
</feature>
<dbReference type="PRINTS" id="PR00171">
    <property type="entry name" value="SUGRTRNSPORT"/>
</dbReference>
<evidence type="ECO:0000313" key="12">
    <source>
        <dbReference type="EMBL" id="QWG01711.1"/>
    </source>
</evidence>
<dbReference type="NCBIfam" id="TIGR00879">
    <property type="entry name" value="SP"/>
    <property type="match status" value="1"/>
</dbReference>
<reference evidence="12 13" key="1">
    <citation type="submission" date="2021-05" db="EMBL/GenBank/DDBJ databases">
        <title>Comparative genomic studies on the polysaccharide-degrading batcterial strains of the Flammeovirga genus.</title>
        <authorList>
            <person name="Zewei F."/>
            <person name="Zheng Z."/>
            <person name="Yu L."/>
            <person name="Ruyue G."/>
            <person name="Yanhong M."/>
            <person name="Yuanyuan C."/>
            <person name="Jingyan G."/>
            <person name="Wenjun H."/>
        </authorList>
    </citation>
    <scope>NUCLEOTIDE SEQUENCE [LARGE SCALE GENOMIC DNA]</scope>
    <source>
        <strain evidence="12 13">NBRC:100898</strain>
    </source>
</reference>
<feature type="domain" description="Major facilitator superfamily (MFS) profile" evidence="11">
    <location>
        <begin position="25"/>
        <end position="454"/>
    </location>
</feature>
<evidence type="ECO:0000256" key="10">
    <source>
        <dbReference type="SAM" id="Phobius"/>
    </source>
</evidence>
<protein>
    <submittedName>
        <fullName evidence="12">D-xylose transporter XylE</fullName>
    </submittedName>
</protein>
<evidence type="ECO:0000259" key="11">
    <source>
        <dbReference type="PROSITE" id="PS50850"/>
    </source>
</evidence>
<feature type="transmembrane region" description="Helical" evidence="10">
    <location>
        <begin position="301"/>
        <end position="323"/>
    </location>
</feature>
<evidence type="ECO:0000256" key="1">
    <source>
        <dbReference type="ARBA" id="ARBA00004651"/>
    </source>
</evidence>
<keyword evidence="6 10" id="KW-0812">Transmembrane</keyword>
<feature type="transmembrane region" description="Helical" evidence="10">
    <location>
        <begin position="330"/>
        <end position="352"/>
    </location>
</feature>
<dbReference type="Gene3D" id="1.20.1250.20">
    <property type="entry name" value="MFS general substrate transporter like domains"/>
    <property type="match status" value="2"/>
</dbReference>
<evidence type="ECO:0000256" key="3">
    <source>
        <dbReference type="ARBA" id="ARBA00022448"/>
    </source>
</evidence>
<evidence type="ECO:0000256" key="2">
    <source>
        <dbReference type="ARBA" id="ARBA00010992"/>
    </source>
</evidence>
<dbReference type="InterPro" id="IPR020846">
    <property type="entry name" value="MFS_dom"/>
</dbReference>
<dbReference type="InterPro" id="IPR050814">
    <property type="entry name" value="Myo-inositol_Transporter"/>
</dbReference>
<dbReference type="PANTHER" id="PTHR48020:SF12">
    <property type="entry name" value="PROTON MYO-INOSITOL COTRANSPORTER"/>
    <property type="match status" value="1"/>
</dbReference>
<proteinExistence type="inferred from homology"/>
<dbReference type="InterPro" id="IPR005828">
    <property type="entry name" value="MFS_sugar_transport-like"/>
</dbReference>
<dbReference type="Proteomes" id="UP000678679">
    <property type="component" value="Chromosome 1"/>
</dbReference>
<dbReference type="FunFam" id="1.20.1250.20:FF:000122">
    <property type="entry name" value="D-xylose transporter XylE"/>
    <property type="match status" value="1"/>
</dbReference>
<name>A0AAX1N2K5_9BACT</name>
<accession>A0AAX1N2K5</accession>
<feature type="transmembrane region" description="Helical" evidence="10">
    <location>
        <begin position="184"/>
        <end position="206"/>
    </location>
</feature>
<evidence type="ECO:0000313" key="13">
    <source>
        <dbReference type="Proteomes" id="UP000678679"/>
    </source>
</evidence>
<organism evidence="12 13">
    <name type="scientific">Flammeovirga yaeyamensis</name>
    <dbReference type="NCBI Taxonomy" id="367791"/>
    <lineage>
        <taxon>Bacteria</taxon>
        <taxon>Pseudomonadati</taxon>
        <taxon>Bacteroidota</taxon>
        <taxon>Cytophagia</taxon>
        <taxon>Cytophagales</taxon>
        <taxon>Flammeovirgaceae</taxon>
        <taxon>Flammeovirga</taxon>
    </lineage>
</organism>
<comment type="subcellular location">
    <subcellularLocation>
        <location evidence="1">Cell membrane</location>
        <topology evidence="1">Multi-pass membrane protein</topology>
    </subcellularLocation>
</comment>
<dbReference type="RefSeq" id="WP_169666044.1">
    <property type="nucleotide sequence ID" value="NZ_CP076132.1"/>
</dbReference>
<dbReference type="InterPro" id="IPR036259">
    <property type="entry name" value="MFS_trans_sf"/>
</dbReference>
<dbReference type="NCBIfam" id="NF007484">
    <property type="entry name" value="PRK10077.1"/>
    <property type="match status" value="1"/>
</dbReference>
<feature type="transmembrane region" description="Helical" evidence="10">
    <location>
        <begin position="432"/>
        <end position="450"/>
    </location>
</feature>
<keyword evidence="4" id="KW-1003">Cell membrane</keyword>
<dbReference type="InterPro" id="IPR003663">
    <property type="entry name" value="Sugar/inositol_transpt"/>
</dbReference>
<feature type="transmembrane region" description="Helical" evidence="10">
    <location>
        <begin position="393"/>
        <end position="412"/>
    </location>
</feature>
<dbReference type="PROSITE" id="PS50850">
    <property type="entry name" value="MFS"/>
    <property type="match status" value="1"/>
</dbReference>
<dbReference type="EMBL" id="CP076132">
    <property type="protein sequence ID" value="QWG01711.1"/>
    <property type="molecule type" value="Genomic_DNA"/>
</dbReference>
<evidence type="ECO:0000256" key="8">
    <source>
        <dbReference type="ARBA" id="ARBA00023136"/>
    </source>
</evidence>
<gene>
    <name evidence="12" type="primary">xylE</name>
    <name evidence="12" type="ORF">KMW28_19035</name>
</gene>
<keyword evidence="3 9" id="KW-0813">Transport</keyword>
<sequence>MENIIEENKVASAEGKVDFAFVIKVTLVAALGGLLFGYDTAVISGAIGSLQTFFSLTAAEKGFAASSALIGCIIGAAVAGKMATSLGRKKSLIIAGVLFTISAFGSAIPDAFTTFIIYRIIGGIGVGIASMLSPMYIAEIAPSEYRGRLVSCNQFAIIFGMLVVYFVNYFIAGQGDTSWNDSTGWRWMFASECIPALSFTFLLFLVPESPRWLAMKGRDEEAAGILNHISETPTTSLNDIKLSIASDNNQEKASVFKQPYLFIVFVGVALSVFQQVTGINVFLYYAPEIFKKIGGGNTDTALLQTIVVGAVNLLFTVVAIFSVDRFGRKPLMIIGSAGMGICITAIGTAAYFQNTDVWLLVFVLGYIACFALSLGPIVWVLLSEIMPNQIRGVGLSIAVAAQWIFNFIVSQTFPMMMDNQYLFDNFHGGVPFWVYGSMCLVTILFVWKYVPETKGKTLEEMETLFIDKK</sequence>
<feature type="transmembrane region" description="Helical" evidence="10">
    <location>
        <begin position="92"/>
        <end position="109"/>
    </location>
</feature>
<keyword evidence="5" id="KW-0762">Sugar transport</keyword>
<dbReference type="PROSITE" id="PS00217">
    <property type="entry name" value="SUGAR_TRANSPORT_2"/>
    <property type="match status" value="1"/>
</dbReference>
<dbReference type="PROSITE" id="PS00216">
    <property type="entry name" value="SUGAR_TRANSPORT_1"/>
    <property type="match status" value="1"/>
</dbReference>
<dbReference type="KEGG" id="fya:KMW28_19035"/>
<dbReference type="InterPro" id="IPR047984">
    <property type="entry name" value="XylE-like"/>
</dbReference>
<evidence type="ECO:0000256" key="5">
    <source>
        <dbReference type="ARBA" id="ARBA00022597"/>
    </source>
</evidence>
<comment type="similarity">
    <text evidence="2 9">Belongs to the major facilitator superfamily. Sugar transporter (TC 2.A.1.1) family.</text>
</comment>
<keyword evidence="7 10" id="KW-1133">Transmembrane helix</keyword>
<feature type="transmembrane region" description="Helical" evidence="10">
    <location>
        <begin position="149"/>
        <end position="172"/>
    </location>
</feature>
<feature type="transmembrane region" description="Helical" evidence="10">
    <location>
        <begin position="260"/>
        <end position="286"/>
    </location>
</feature>
<feature type="transmembrane region" description="Helical" evidence="10">
    <location>
        <begin position="21"/>
        <end position="43"/>
    </location>
</feature>
<feature type="transmembrane region" description="Helical" evidence="10">
    <location>
        <begin position="358"/>
        <end position="381"/>
    </location>
</feature>
<dbReference type="GO" id="GO:0005886">
    <property type="term" value="C:plasma membrane"/>
    <property type="evidence" value="ECO:0007669"/>
    <property type="project" value="UniProtKB-SubCell"/>
</dbReference>
<dbReference type="PANTHER" id="PTHR48020">
    <property type="entry name" value="PROTON MYO-INOSITOL COTRANSPORTER"/>
    <property type="match status" value="1"/>
</dbReference>
<dbReference type="GO" id="GO:0022857">
    <property type="term" value="F:transmembrane transporter activity"/>
    <property type="evidence" value="ECO:0007669"/>
    <property type="project" value="InterPro"/>
</dbReference>
<evidence type="ECO:0000256" key="7">
    <source>
        <dbReference type="ARBA" id="ARBA00022989"/>
    </source>
</evidence>
<keyword evidence="13" id="KW-1185">Reference proteome</keyword>
<evidence type="ECO:0000256" key="4">
    <source>
        <dbReference type="ARBA" id="ARBA00022475"/>
    </source>
</evidence>
<dbReference type="SUPFAM" id="SSF103473">
    <property type="entry name" value="MFS general substrate transporter"/>
    <property type="match status" value="1"/>
</dbReference>
<dbReference type="Pfam" id="PF00083">
    <property type="entry name" value="Sugar_tr"/>
    <property type="match status" value="1"/>
</dbReference>
<evidence type="ECO:0000256" key="6">
    <source>
        <dbReference type="ARBA" id="ARBA00022692"/>
    </source>
</evidence>
<feature type="transmembrane region" description="Helical" evidence="10">
    <location>
        <begin position="63"/>
        <end position="80"/>
    </location>
</feature>
<evidence type="ECO:0000256" key="9">
    <source>
        <dbReference type="RuleBase" id="RU003346"/>
    </source>
</evidence>
<dbReference type="InterPro" id="IPR005829">
    <property type="entry name" value="Sugar_transporter_CS"/>
</dbReference>